<evidence type="ECO:0000313" key="1">
    <source>
        <dbReference type="EMBL" id="KKW42752.1"/>
    </source>
</evidence>
<proteinExistence type="predicted"/>
<protein>
    <submittedName>
        <fullName evidence="1">Uncharacterized protein</fullName>
    </submittedName>
</protein>
<name>A0A0G2AN39_9BACT</name>
<comment type="caution">
    <text evidence="1">The sequence shown here is derived from an EMBL/GenBank/DDBJ whole genome shotgun (WGS) entry which is preliminary data.</text>
</comment>
<reference evidence="1 2" key="1">
    <citation type="journal article" date="2015" name="Nature">
        <title>rRNA introns, odd ribosomes, and small enigmatic genomes across a large radiation of phyla.</title>
        <authorList>
            <person name="Brown C.T."/>
            <person name="Hug L.A."/>
            <person name="Thomas B.C."/>
            <person name="Sharon I."/>
            <person name="Castelle C.J."/>
            <person name="Singh A."/>
            <person name="Wilkins M.J."/>
            <person name="Williams K.H."/>
            <person name="Banfield J.F."/>
        </authorList>
    </citation>
    <scope>NUCLEOTIDE SEQUENCE [LARGE SCALE GENOMIC DNA]</scope>
</reference>
<organism evidence="1 2">
    <name type="scientific">Candidatus Magasanikbacteria bacterium GW2011_GWA2_56_11</name>
    <dbReference type="NCBI Taxonomy" id="1619044"/>
    <lineage>
        <taxon>Bacteria</taxon>
        <taxon>Candidatus Magasanikiibacteriota</taxon>
    </lineage>
</organism>
<accession>A0A0G2AN39</accession>
<dbReference type="Proteomes" id="UP000033870">
    <property type="component" value="Unassembled WGS sequence"/>
</dbReference>
<evidence type="ECO:0000313" key="2">
    <source>
        <dbReference type="Proteomes" id="UP000033870"/>
    </source>
</evidence>
<gene>
    <name evidence="1" type="ORF">UY92_C0004G0088</name>
</gene>
<dbReference type="EMBL" id="LCRX01000004">
    <property type="protein sequence ID" value="KKW42752.1"/>
    <property type="molecule type" value="Genomic_DNA"/>
</dbReference>
<sequence>MDSKLEQQIGRLRRLAREGRVSTAQVANYLDHFDRPWRRSPVRFLRLEDIFEAALGQSGEAPRTK</sequence>
<dbReference type="AlphaFoldDB" id="A0A0G2AN39"/>